<protein>
    <submittedName>
        <fullName evidence="1">Putative alpha/beta superfamily hydrolase</fullName>
    </submittedName>
</protein>
<dbReference type="InterPro" id="IPR029058">
    <property type="entry name" value="AB_hydrolase_fold"/>
</dbReference>
<dbReference type="Gene3D" id="3.40.50.1820">
    <property type="entry name" value="alpha/beta hydrolase"/>
    <property type="match status" value="1"/>
</dbReference>
<name>A0A4R2NLK3_9FLAO</name>
<comment type="caution">
    <text evidence="1">The sequence shown here is derived from an EMBL/GenBank/DDBJ whole genome shotgun (WGS) entry which is preliminary data.</text>
</comment>
<dbReference type="Proteomes" id="UP000294564">
    <property type="component" value="Unassembled WGS sequence"/>
</dbReference>
<dbReference type="RefSeq" id="WP_132795920.1">
    <property type="nucleotide sequence ID" value="NZ_SLXM01000012.1"/>
</dbReference>
<accession>A0A4R2NLK3</accession>
<dbReference type="EMBL" id="SLXM01000012">
    <property type="protein sequence ID" value="TCP22411.1"/>
    <property type="molecule type" value="Genomic_DNA"/>
</dbReference>
<gene>
    <name evidence="1" type="ORF">EV195_11260</name>
</gene>
<dbReference type="PANTHER" id="PTHR48098:SF6">
    <property type="entry name" value="FERRI-BACILLIBACTIN ESTERASE BESA"/>
    <property type="match status" value="1"/>
</dbReference>
<evidence type="ECO:0000313" key="2">
    <source>
        <dbReference type="Proteomes" id="UP000294564"/>
    </source>
</evidence>
<dbReference type="InterPro" id="IPR050583">
    <property type="entry name" value="Mycobacterial_A85_antigen"/>
</dbReference>
<sequence length="225" mass="26207">MSFKHLIITILFFQIINSQTQNSGDIKNIVSKVLNEKREIKVLLPTDYSKENKYPVVYITDANYNFEIASSYLTQLIKFNSIPKTILVGIPQKDRGNELDIFWSKNGIRFKNFIFNEVIPLINSEYATSGFNTIIGHSDGAEYNHLLMMEKDNPFRGFINISENLYNDVSNNISTYFKDYKGEKLYYFIANAEYDTQDRIDAGKSIEKLFLKSKNERIKFIKKNL</sequence>
<evidence type="ECO:0000313" key="1">
    <source>
        <dbReference type="EMBL" id="TCP22411.1"/>
    </source>
</evidence>
<dbReference type="AlphaFoldDB" id="A0A4R2NLK3"/>
<reference evidence="1 2" key="1">
    <citation type="submission" date="2019-03" db="EMBL/GenBank/DDBJ databases">
        <title>Genomic Encyclopedia of Type Strains, Phase IV (KMG-IV): sequencing the most valuable type-strain genomes for metagenomic binning, comparative biology and taxonomic classification.</title>
        <authorList>
            <person name="Goeker M."/>
        </authorList>
    </citation>
    <scope>NUCLEOTIDE SEQUENCE [LARGE SCALE GENOMIC DNA]</scope>
    <source>
        <strain evidence="1 2">DSM 14836</strain>
    </source>
</reference>
<dbReference type="SUPFAM" id="SSF53474">
    <property type="entry name" value="alpha/beta-Hydrolases"/>
    <property type="match status" value="1"/>
</dbReference>
<dbReference type="InterPro" id="IPR000801">
    <property type="entry name" value="Esterase-like"/>
</dbReference>
<dbReference type="OrthoDB" id="9784036at2"/>
<keyword evidence="2" id="KW-1185">Reference proteome</keyword>
<dbReference type="Pfam" id="PF00756">
    <property type="entry name" value="Esterase"/>
    <property type="match status" value="1"/>
</dbReference>
<dbReference type="PANTHER" id="PTHR48098">
    <property type="entry name" value="ENTEROCHELIN ESTERASE-RELATED"/>
    <property type="match status" value="1"/>
</dbReference>
<proteinExistence type="predicted"/>
<organism evidence="1 2">
    <name type="scientific">Tenacibaculum skagerrakense</name>
    <dbReference type="NCBI Taxonomy" id="186571"/>
    <lineage>
        <taxon>Bacteria</taxon>
        <taxon>Pseudomonadati</taxon>
        <taxon>Bacteroidota</taxon>
        <taxon>Flavobacteriia</taxon>
        <taxon>Flavobacteriales</taxon>
        <taxon>Flavobacteriaceae</taxon>
        <taxon>Tenacibaculum</taxon>
    </lineage>
</organism>
<dbReference type="GO" id="GO:0016787">
    <property type="term" value="F:hydrolase activity"/>
    <property type="evidence" value="ECO:0007669"/>
    <property type="project" value="UniProtKB-KW"/>
</dbReference>
<keyword evidence="1" id="KW-0378">Hydrolase</keyword>